<comment type="cofactor">
    <cofactor evidence="13 16">
        <name>Zn(2+)</name>
        <dbReference type="ChEBI" id="CHEBI:29105"/>
    </cofactor>
    <text evidence="13 16">Binds 1 zinc ion.</text>
</comment>
<keyword evidence="12" id="KW-0511">Multifunctional enzyme</keyword>
<dbReference type="Pfam" id="PF01872">
    <property type="entry name" value="RibD_C"/>
    <property type="match status" value="1"/>
</dbReference>
<dbReference type="Proteomes" id="UP000249061">
    <property type="component" value="Unassembled WGS sequence"/>
</dbReference>
<dbReference type="InterPro" id="IPR050765">
    <property type="entry name" value="Riboflavin_Biosynth_HTPR"/>
</dbReference>
<protein>
    <recommendedName>
        <fullName evidence="13">Riboflavin biosynthesis protein RibD</fullName>
    </recommendedName>
    <domain>
        <recommendedName>
            <fullName evidence="13">Diaminohydroxyphosphoribosylaminopyrimidine deaminase</fullName>
            <shortName evidence="13">DRAP deaminase</shortName>
            <ecNumber evidence="13">3.5.4.26</ecNumber>
        </recommendedName>
        <alternativeName>
            <fullName evidence="13">Riboflavin-specific deaminase</fullName>
        </alternativeName>
    </domain>
    <domain>
        <recommendedName>
            <fullName evidence="13">5-amino-6-(5-phosphoribosylamino)uracil reductase</fullName>
            <ecNumber evidence="13">1.1.1.193</ecNumber>
        </recommendedName>
        <alternativeName>
            <fullName evidence="13">HTP reductase</fullName>
        </alternativeName>
    </domain>
</protein>
<keyword evidence="7 13" id="KW-0479">Metal-binding</keyword>
<dbReference type="NCBIfam" id="TIGR00227">
    <property type="entry name" value="ribD_Cterm"/>
    <property type="match status" value="1"/>
</dbReference>
<evidence type="ECO:0000256" key="15">
    <source>
        <dbReference type="PIRSR" id="PIRSR006769-2"/>
    </source>
</evidence>
<evidence type="ECO:0000256" key="14">
    <source>
        <dbReference type="PIRSR" id="PIRSR006769-1"/>
    </source>
</evidence>
<comment type="pathway">
    <text evidence="2 13">Cofactor biosynthesis; riboflavin biosynthesis; 5-amino-6-(D-ribitylamino)uracil from GTP: step 2/4.</text>
</comment>
<dbReference type="PANTHER" id="PTHR38011:SF7">
    <property type="entry name" value="2,5-DIAMINO-6-RIBOSYLAMINO-4(3H)-PYRIMIDINONE 5'-PHOSPHATE REDUCTASE"/>
    <property type="match status" value="1"/>
</dbReference>
<evidence type="ECO:0000256" key="11">
    <source>
        <dbReference type="ARBA" id="ARBA00023002"/>
    </source>
</evidence>
<feature type="binding site" evidence="16">
    <location>
        <position position="84"/>
    </location>
    <ligand>
        <name>Zn(2+)</name>
        <dbReference type="ChEBI" id="CHEBI:29105"/>
        <note>catalytic</note>
    </ligand>
</feature>
<dbReference type="FunFam" id="3.40.140.10:FF:000025">
    <property type="entry name" value="Riboflavin biosynthesis protein RibD"/>
    <property type="match status" value="1"/>
</dbReference>
<dbReference type="UniPathway" id="UPA00275">
    <property type="reaction ID" value="UER00401"/>
</dbReference>
<feature type="binding site" evidence="15">
    <location>
        <position position="154"/>
    </location>
    <ligand>
        <name>NADP(+)</name>
        <dbReference type="ChEBI" id="CHEBI:58349"/>
    </ligand>
</feature>
<dbReference type="Gene3D" id="3.40.140.10">
    <property type="entry name" value="Cytidine Deaminase, domain 2"/>
    <property type="match status" value="1"/>
</dbReference>
<feature type="binding site" evidence="15">
    <location>
        <position position="284"/>
    </location>
    <ligand>
        <name>substrate</name>
    </ligand>
</feature>
<dbReference type="InterPro" id="IPR024072">
    <property type="entry name" value="DHFR-like_dom_sf"/>
</dbReference>
<dbReference type="InterPro" id="IPR011549">
    <property type="entry name" value="RibD_C"/>
</dbReference>
<dbReference type="EC" id="1.1.1.193" evidence="13"/>
<feature type="binding site" evidence="15">
    <location>
        <position position="168"/>
    </location>
    <ligand>
        <name>substrate</name>
    </ligand>
</feature>
<organism evidence="18 19">
    <name type="scientific">Archangium gephyra</name>
    <dbReference type="NCBI Taxonomy" id="48"/>
    <lineage>
        <taxon>Bacteria</taxon>
        <taxon>Pseudomonadati</taxon>
        <taxon>Myxococcota</taxon>
        <taxon>Myxococcia</taxon>
        <taxon>Myxococcales</taxon>
        <taxon>Cystobacterineae</taxon>
        <taxon>Archangiaceae</taxon>
        <taxon>Archangium</taxon>
    </lineage>
</organism>
<comment type="similarity">
    <text evidence="4 13">In the N-terminal section; belongs to the cytidine and deoxycytidylate deaminase family.</text>
</comment>
<feature type="binding site" evidence="15">
    <location>
        <position position="196"/>
    </location>
    <ligand>
        <name>NADP(+)</name>
        <dbReference type="ChEBI" id="CHEBI:58349"/>
    </ligand>
</feature>
<dbReference type="EMBL" id="QFQP01000008">
    <property type="protein sequence ID" value="PZR13873.1"/>
    <property type="molecule type" value="Genomic_DNA"/>
</dbReference>
<dbReference type="GO" id="GO:0050661">
    <property type="term" value="F:NADP binding"/>
    <property type="evidence" value="ECO:0007669"/>
    <property type="project" value="InterPro"/>
</dbReference>
<feature type="binding site" evidence="15">
    <location>
        <position position="170"/>
    </location>
    <ligand>
        <name>NADP(+)</name>
        <dbReference type="ChEBI" id="CHEBI:58349"/>
    </ligand>
</feature>
<dbReference type="InterPro" id="IPR004794">
    <property type="entry name" value="Eubact_RibD"/>
</dbReference>
<evidence type="ECO:0000256" key="8">
    <source>
        <dbReference type="ARBA" id="ARBA00022801"/>
    </source>
</evidence>
<dbReference type="GO" id="GO:0008703">
    <property type="term" value="F:5-amino-6-(5-phosphoribosylamino)uracil reductase activity"/>
    <property type="evidence" value="ECO:0007669"/>
    <property type="project" value="UniProtKB-EC"/>
</dbReference>
<dbReference type="SUPFAM" id="SSF53927">
    <property type="entry name" value="Cytidine deaminase-like"/>
    <property type="match status" value="1"/>
</dbReference>
<feature type="binding site" evidence="15">
    <location>
        <position position="207"/>
    </location>
    <ligand>
        <name>substrate</name>
    </ligand>
</feature>
<evidence type="ECO:0000256" key="5">
    <source>
        <dbReference type="ARBA" id="ARBA00007417"/>
    </source>
</evidence>
<feature type="binding site" evidence="16">
    <location>
        <position position="50"/>
    </location>
    <ligand>
        <name>Zn(2+)</name>
        <dbReference type="ChEBI" id="CHEBI:29105"/>
        <note>catalytic</note>
    </ligand>
</feature>
<evidence type="ECO:0000259" key="17">
    <source>
        <dbReference type="PROSITE" id="PS51747"/>
    </source>
</evidence>
<evidence type="ECO:0000313" key="18">
    <source>
        <dbReference type="EMBL" id="PZR13873.1"/>
    </source>
</evidence>
<dbReference type="Pfam" id="PF00383">
    <property type="entry name" value="dCMP_cyt_deam_1"/>
    <property type="match status" value="1"/>
</dbReference>
<reference evidence="18 19" key="1">
    <citation type="submission" date="2017-08" db="EMBL/GenBank/DDBJ databases">
        <title>Infants hospitalized years apart are colonized by the same room-sourced microbial strains.</title>
        <authorList>
            <person name="Brooks B."/>
            <person name="Olm M.R."/>
            <person name="Firek B.A."/>
            <person name="Baker R."/>
            <person name="Thomas B.C."/>
            <person name="Morowitz M.J."/>
            <person name="Banfield J.F."/>
        </authorList>
    </citation>
    <scope>NUCLEOTIDE SEQUENCE [LARGE SCALE GENOMIC DNA]</scope>
    <source>
        <strain evidence="18">S2_003_000_R2_14</strain>
    </source>
</reference>
<evidence type="ECO:0000256" key="10">
    <source>
        <dbReference type="ARBA" id="ARBA00022857"/>
    </source>
</evidence>
<dbReference type="PANTHER" id="PTHR38011">
    <property type="entry name" value="DIHYDROFOLATE REDUCTASE FAMILY PROTEIN (AFU_ORTHOLOGUE AFUA_8G06820)"/>
    <property type="match status" value="1"/>
</dbReference>
<dbReference type="GO" id="GO:0009231">
    <property type="term" value="P:riboflavin biosynthetic process"/>
    <property type="evidence" value="ECO:0007669"/>
    <property type="project" value="UniProtKB-UniPathway"/>
</dbReference>
<feature type="binding site" evidence="15">
    <location>
        <position position="184"/>
    </location>
    <ligand>
        <name>substrate</name>
    </ligand>
</feature>
<sequence>MNDEAFMALALAEAVKAVGRTHPNPAVGAVLVKNGKVISSGFTSPVGGPHAEAIALAVAGKKAKGATLYVTLEPCNHFGRTPPCSEAIIAAGVKRVVFATRDPNPKVNGKGARRLRAAGLEVVEGVLKHASIELNHPFFRFMTTGLPWVTLKVGVTLDGKIATSTGKSKWISSEESRLVVHQLRDTIDAILVGAGTVIADDPLLTTRREDSKRARNPVRVVIDPNLRTDPKSAIYDAKVARTILATRRPAPKHAERGTEVWPFTSIEDLMRSLAAEGLLHVMVEGGAATHAEFIKAGLVDELVLFMGPRLFGHDGKTWSGMLGVTEAMKPYVFDHLDAVRVGPDLMVTARRRATSTSRSRSRR</sequence>
<dbReference type="InterPro" id="IPR002734">
    <property type="entry name" value="RibDG_C"/>
</dbReference>
<evidence type="ECO:0000256" key="13">
    <source>
        <dbReference type="PIRNR" id="PIRNR006769"/>
    </source>
</evidence>
<dbReference type="InterPro" id="IPR016192">
    <property type="entry name" value="APOBEC/CMP_deaminase_Zn-bd"/>
</dbReference>
<comment type="function">
    <text evidence="1 13">Converts 2,5-diamino-6-(ribosylamino)-4(3h)-pyrimidinone 5'-phosphate into 5-amino-6-(ribosylamino)-2,4(1h,3h)-pyrimidinedione 5'-phosphate.</text>
</comment>
<evidence type="ECO:0000256" key="2">
    <source>
        <dbReference type="ARBA" id="ARBA00004882"/>
    </source>
</evidence>
<keyword evidence="10 13" id="KW-0521">NADP</keyword>
<dbReference type="EC" id="3.5.4.26" evidence="13"/>
<accession>A0A2W5TKQ0</accession>
<dbReference type="InterPro" id="IPR002125">
    <property type="entry name" value="CMP_dCMP_dom"/>
</dbReference>
<evidence type="ECO:0000256" key="6">
    <source>
        <dbReference type="ARBA" id="ARBA00022619"/>
    </source>
</evidence>
<keyword evidence="11 13" id="KW-0560">Oxidoreductase</keyword>
<comment type="similarity">
    <text evidence="5 13">In the C-terminal section; belongs to the HTP reductase family.</text>
</comment>
<comment type="catalytic activity">
    <reaction evidence="13">
        <text>5-amino-6-(5-phospho-D-ribitylamino)uracil + NADP(+) = 5-amino-6-(5-phospho-D-ribosylamino)uracil + NADPH + H(+)</text>
        <dbReference type="Rhea" id="RHEA:17845"/>
        <dbReference type="ChEBI" id="CHEBI:15378"/>
        <dbReference type="ChEBI" id="CHEBI:57783"/>
        <dbReference type="ChEBI" id="CHEBI:58349"/>
        <dbReference type="ChEBI" id="CHEBI:58421"/>
        <dbReference type="ChEBI" id="CHEBI:58453"/>
        <dbReference type="EC" id="1.1.1.193"/>
    </reaction>
</comment>
<evidence type="ECO:0000313" key="19">
    <source>
        <dbReference type="Proteomes" id="UP000249061"/>
    </source>
</evidence>
<comment type="pathway">
    <text evidence="3 13">Cofactor biosynthesis; riboflavin biosynthesis; 5-amino-6-(D-ribitylamino)uracil from GTP: step 3/4.</text>
</comment>
<dbReference type="PROSITE" id="PS51747">
    <property type="entry name" value="CYT_DCMP_DEAMINASES_2"/>
    <property type="match status" value="1"/>
</dbReference>
<evidence type="ECO:0000256" key="9">
    <source>
        <dbReference type="ARBA" id="ARBA00022833"/>
    </source>
</evidence>
<dbReference type="InterPro" id="IPR016193">
    <property type="entry name" value="Cytidine_deaminase-like"/>
</dbReference>
<keyword evidence="9 13" id="KW-0862">Zinc</keyword>
<gene>
    <name evidence="18" type="primary">ribD</name>
    <name evidence="18" type="ORF">DI536_11110</name>
</gene>
<keyword evidence="6 13" id="KW-0686">Riboflavin biosynthesis</keyword>
<name>A0A2W5TKQ0_9BACT</name>
<feature type="binding site" evidence="15">
    <location>
        <position position="200"/>
    </location>
    <ligand>
        <name>NADP(+)</name>
        <dbReference type="ChEBI" id="CHEBI:58349"/>
    </ligand>
</feature>
<dbReference type="GO" id="GO:0008270">
    <property type="term" value="F:zinc ion binding"/>
    <property type="evidence" value="ECO:0007669"/>
    <property type="project" value="InterPro"/>
</dbReference>
<dbReference type="PIRSF" id="PIRSF006769">
    <property type="entry name" value="RibD"/>
    <property type="match status" value="1"/>
</dbReference>
<dbReference type="PROSITE" id="PS00903">
    <property type="entry name" value="CYT_DCMP_DEAMINASES_1"/>
    <property type="match status" value="1"/>
</dbReference>
<dbReference type="GO" id="GO:0008835">
    <property type="term" value="F:diaminohydroxyphosphoribosylaminopyrimidine deaminase activity"/>
    <property type="evidence" value="ECO:0007669"/>
    <property type="project" value="UniProtKB-EC"/>
</dbReference>
<evidence type="ECO:0000256" key="12">
    <source>
        <dbReference type="ARBA" id="ARBA00023268"/>
    </source>
</evidence>
<feature type="binding site" evidence="16">
    <location>
        <position position="75"/>
    </location>
    <ligand>
        <name>Zn(2+)</name>
        <dbReference type="ChEBI" id="CHEBI:29105"/>
        <note>catalytic</note>
    </ligand>
</feature>
<dbReference type="CDD" id="cd01284">
    <property type="entry name" value="Riboflavin_deaminase-reductase"/>
    <property type="match status" value="1"/>
</dbReference>
<dbReference type="SUPFAM" id="SSF53597">
    <property type="entry name" value="Dihydrofolate reductase-like"/>
    <property type="match status" value="1"/>
</dbReference>
<proteinExistence type="inferred from homology"/>
<evidence type="ECO:0000256" key="1">
    <source>
        <dbReference type="ARBA" id="ARBA00002151"/>
    </source>
</evidence>
<dbReference type="NCBIfam" id="TIGR00326">
    <property type="entry name" value="eubact_ribD"/>
    <property type="match status" value="1"/>
</dbReference>
<feature type="binding site" evidence="15">
    <location>
        <position position="204"/>
    </location>
    <ligand>
        <name>substrate</name>
    </ligand>
</feature>
<comment type="catalytic activity">
    <reaction evidence="13">
        <text>2,5-diamino-6-hydroxy-4-(5-phosphoribosylamino)-pyrimidine + H2O + H(+) = 5-amino-6-(5-phospho-D-ribosylamino)uracil + NH4(+)</text>
        <dbReference type="Rhea" id="RHEA:21868"/>
        <dbReference type="ChEBI" id="CHEBI:15377"/>
        <dbReference type="ChEBI" id="CHEBI:15378"/>
        <dbReference type="ChEBI" id="CHEBI:28938"/>
        <dbReference type="ChEBI" id="CHEBI:58453"/>
        <dbReference type="ChEBI" id="CHEBI:58614"/>
        <dbReference type="EC" id="3.5.4.26"/>
    </reaction>
</comment>
<dbReference type="AlphaFoldDB" id="A0A2W5TKQ0"/>
<keyword evidence="8 13" id="KW-0378">Hydrolase</keyword>
<dbReference type="Gene3D" id="3.40.430.10">
    <property type="entry name" value="Dihydrofolate Reductase, subunit A"/>
    <property type="match status" value="1"/>
</dbReference>
<comment type="caution">
    <text evidence="18">The sequence shown here is derived from an EMBL/GenBank/DDBJ whole genome shotgun (WGS) entry which is preliminary data.</text>
</comment>
<evidence type="ECO:0000256" key="3">
    <source>
        <dbReference type="ARBA" id="ARBA00004910"/>
    </source>
</evidence>
<evidence type="ECO:0000256" key="4">
    <source>
        <dbReference type="ARBA" id="ARBA00005259"/>
    </source>
</evidence>
<evidence type="ECO:0000256" key="16">
    <source>
        <dbReference type="PIRSR" id="PIRSR006769-3"/>
    </source>
</evidence>
<evidence type="ECO:0000256" key="7">
    <source>
        <dbReference type="ARBA" id="ARBA00022723"/>
    </source>
</evidence>
<feature type="domain" description="CMP/dCMP-type deaminase" evidence="17">
    <location>
        <begin position="1"/>
        <end position="123"/>
    </location>
</feature>
<feature type="active site" description="Proton donor" evidence="14">
    <location>
        <position position="52"/>
    </location>
</feature>